<evidence type="ECO:0000313" key="2">
    <source>
        <dbReference type="EMBL" id="EFP74792.1"/>
    </source>
</evidence>
<evidence type="ECO:0000256" key="1">
    <source>
        <dbReference type="SAM" id="MobiDB-lite"/>
    </source>
</evidence>
<organism evidence="2 3">
    <name type="scientific">Puccinia graminis f. sp. tritici (strain CRL 75-36-700-3 / race SCCL)</name>
    <name type="common">Black stem rust fungus</name>
    <dbReference type="NCBI Taxonomy" id="418459"/>
    <lineage>
        <taxon>Eukaryota</taxon>
        <taxon>Fungi</taxon>
        <taxon>Dikarya</taxon>
        <taxon>Basidiomycota</taxon>
        <taxon>Pucciniomycotina</taxon>
        <taxon>Pucciniomycetes</taxon>
        <taxon>Pucciniales</taxon>
        <taxon>Pucciniaceae</taxon>
        <taxon>Puccinia</taxon>
    </lineage>
</organism>
<dbReference type="RefSeq" id="XP_003319211.1">
    <property type="nucleotide sequence ID" value="XM_003319163.1"/>
</dbReference>
<dbReference type="KEGG" id="pgr:PGTG_01385"/>
<dbReference type="GeneID" id="10546906"/>
<gene>
    <name evidence="2" type="ORF">PGTG_01385</name>
</gene>
<evidence type="ECO:0000313" key="3">
    <source>
        <dbReference type="Proteomes" id="UP000008783"/>
    </source>
</evidence>
<keyword evidence="3" id="KW-1185">Reference proteome</keyword>
<dbReference type="EMBL" id="DS178263">
    <property type="protein sequence ID" value="EFP74792.1"/>
    <property type="molecule type" value="Genomic_DNA"/>
</dbReference>
<dbReference type="InParanoid" id="E3JRW7"/>
<reference evidence="3" key="2">
    <citation type="journal article" date="2011" name="Proc. Natl. Acad. Sci. U.S.A.">
        <title>Obligate biotrophy features unraveled by the genomic analysis of rust fungi.</title>
        <authorList>
            <person name="Duplessis S."/>
            <person name="Cuomo C.A."/>
            <person name="Lin Y.-C."/>
            <person name="Aerts A."/>
            <person name="Tisserant E."/>
            <person name="Veneault-Fourrey C."/>
            <person name="Joly D.L."/>
            <person name="Hacquard S."/>
            <person name="Amselem J."/>
            <person name="Cantarel B.L."/>
            <person name="Chiu R."/>
            <person name="Coutinho P.M."/>
            <person name="Feau N."/>
            <person name="Field M."/>
            <person name="Frey P."/>
            <person name="Gelhaye E."/>
            <person name="Goldberg J."/>
            <person name="Grabherr M.G."/>
            <person name="Kodira C.D."/>
            <person name="Kohler A."/>
            <person name="Kuees U."/>
            <person name="Lindquist E.A."/>
            <person name="Lucas S.M."/>
            <person name="Mago R."/>
            <person name="Mauceli E."/>
            <person name="Morin E."/>
            <person name="Murat C."/>
            <person name="Pangilinan J.L."/>
            <person name="Park R."/>
            <person name="Pearson M."/>
            <person name="Quesneville H."/>
            <person name="Rouhier N."/>
            <person name="Sakthikumar S."/>
            <person name="Salamov A.A."/>
            <person name="Schmutz J."/>
            <person name="Selles B."/>
            <person name="Shapiro H."/>
            <person name="Tanguay P."/>
            <person name="Tuskan G.A."/>
            <person name="Henrissat B."/>
            <person name="Van de Peer Y."/>
            <person name="Rouze P."/>
            <person name="Ellis J.G."/>
            <person name="Dodds P.N."/>
            <person name="Schein J.E."/>
            <person name="Zhong S."/>
            <person name="Hamelin R.C."/>
            <person name="Grigoriev I.V."/>
            <person name="Szabo L.J."/>
            <person name="Martin F."/>
        </authorList>
    </citation>
    <scope>NUCLEOTIDE SEQUENCE [LARGE SCALE GENOMIC DNA]</scope>
    <source>
        <strain evidence="3">CRL 75-36-700-3 / race SCCL</strain>
    </source>
</reference>
<reference key="1">
    <citation type="submission" date="2007-01" db="EMBL/GenBank/DDBJ databases">
        <title>The Genome Sequence of Puccinia graminis f. sp. tritici Strain CRL 75-36-700-3.</title>
        <authorList>
            <consortium name="The Broad Institute Genome Sequencing Platform"/>
            <person name="Birren B."/>
            <person name="Lander E."/>
            <person name="Galagan J."/>
            <person name="Nusbaum C."/>
            <person name="Devon K."/>
            <person name="Cuomo C."/>
            <person name="Jaffe D."/>
            <person name="Butler J."/>
            <person name="Alvarez P."/>
            <person name="Gnerre S."/>
            <person name="Grabherr M."/>
            <person name="Mauceli E."/>
            <person name="Brockman W."/>
            <person name="Young S."/>
            <person name="LaButti K."/>
            <person name="Sykes S."/>
            <person name="DeCaprio D."/>
            <person name="Crawford M."/>
            <person name="Koehrsen M."/>
            <person name="Engels R."/>
            <person name="Montgomery P."/>
            <person name="Pearson M."/>
            <person name="Howarth C."/>
            <person name="Larson L."/>
            <person name="White J."/>
            <person name="Zeng Q."/>
            <person name="Kodira C."/>
            <person name="Yandava C."/>
            <person name="Alvarado L."/>
            <person name="O'Leary S."/>
            <person name="Szabo L."/>
            <person name="Dean R."/>
            <person name="Schein J."/>
        </authorList>
    </citation>
    <scope>NUCLEOTIDE SEQUENCE</scope>
    <source>
        <strain>CRL 75-36-700-3</strain>
    </source>
</reference>
<name>E3JRW7_PUCGT</name>
<sequence>MLGRYSRVQIFFETKDVANSADRIKILGNLIAETNLQSFYANEASGFLTKSWDDFKVRMFDFALPTNWCSSLQRQVRKLEMSQTKTFLEYSTRARTMQSLFNFDANEASKLGDLQLAQFLVYGLPDALQDRIYKRQLLEVAPFAYGSFEKQAKRFLPGFASTDRNTYTDKDYTDAAGACPGPIDRSRIDIPSTFPTPVKPADYVAPRSWGKPTAAPGKATQAPAGRPSTRAASVAGIADTTPLEAQVSALTLDAAMREDGRWDTYFDDEGCFPSLEPAAVAALEDLDSQLLANEIEKAEQAALADAIAGHPGRA</sequence>
<dbReference type="OrthoDB" id="2505542at2759"/>
<dbReference type="AlphaFoldDB" id="E3JRW7"/>
<proteinExistence type="predicted"/>
<dbReference type="VEuPathDB" id="FungiDB:PGTG_01385"/>
<evidence type="ECO:0008006" key="4">
    <source>
        <dbReference type="Google" id="ProtNLM"/>
    </source>
</evidence>
<dbReference type="Proteomes" id="UP000008783">
    <property type="component" value="Unassembled WGS sequence"/>
</dbReference>
<dbReference type="HOGENOM" id="CLU_018307_2_0_1"/>
<protein>
    <recommendedName>
        <fullName evidence="4">Retrotransposon gag domain-containing protein</fullName>
    </recommendedName>
</protein>
<feature type="region of interest" description="Disordered" evidence="1">
    <location>
        <begin position="205"/>
        <end position="228"/>
    </location>
</feature>
<accession>E3JRW7</accession>